<evidence type="ECO:0000256" key="1">
    <source>
        <dbReference type="ARBA" id="ARBA00004609"/>
    </source>
</evidence>
<dbReference type="InterPro" id="IPR017853">
    <property type="entry name" value="GH"/>
</dbReference>
<feature type="signal peptide" evidence="12">
    <location>
        <begin position="1"/>
        <end position="23"/>
    </location>
</feature>
<keyword evidence="4" id="KW-0449">Lipoprotein</keyword>
<keyword evidence="7" id="KW-0472">Membrane</keyword>
<dbReference type="InterPro" id="IPR044965">
    <property type="entry name" value="Glyco_hydro_17_plant"/>
</dbReference>
<keyword evidence="3" id="KW-1003">Cell membrane</keyword>
<reference evidence="14" key="1">
    <citation type="submission" date="2020-02" db="EMBL/GenBank/DDBJ databases">
        <authorList>
            <person name="Scholz U."/>
            <person name="Mascher M."/>
            <person name="Fiebig A."/>
        </authorList>
    </citation>
    <scope>NUCLEOTIDE SEQUENCE</scope>
</reference>
<evidence type="ECO:0000313" key="15">
    <source>
        <dbReference type="Proteomes" id="UP000663760"/>
    </source>
</evidence>
<evidence type="ECO:0000256" key="10">
    <source>
        <dbReference type="ARBA" id="ARBA00023295"/>
    </source>
</evidence>
<dbReference type="InterPro" id="IPR012946">
    <property type="entry name" value="X8"/>
</dbReference>
<organism evidence="14 15">
    <name type="scientific">Spirodela intermedia</name>
    <name type="common">Intermediate duckweed</name>
    <dbReference type="NCBI Taxonomy" id="51605"/>
    <lineage>
        <taxon>Eukaryota</taxon>
        <taxon>Viridiplantae</taxon>
        <taxon>Streptophyta</taxon>
        <taxon>Embryophyta</taxon>
        <taxon>Tracheophyta</taxon>
        <taxon>Spermatophyta</taxon>
        <taxon>Magnoliopsida</taxon>
        <taxon>Liliopsida</taxon>
        <taxon>Araceae</taxon>
        <taxon>Lemnoideae</taxon>
        <taxon>Spirodela</taxon>
    </lineage>
</organism>
<dbReference type="GO" id="GO:0005975">
    <property type="term" value="P:carbohydrate metabolic process"/>
    <property type="evidence" value="ECO:0007669"/>
    <property type="project" value="InterPro"/>
</dbReference>
<dbReference type="GO" id="GO:0009506">
    <property type="term" value="C:plasmodesma"/>
    <property type="evidence" value="ECO:0007669"/>
    <property type="project" value="UniProtKB-ARBA"/>
</dbReference>
<keyword evidence="5 12" id="KW-0732">Signal</keyword>
<dbReference type="GO" id="GO:0004553">
    <property type="term" value="F:hydrolase activity, hydrolyzing O-glycosyl compounds"/>
    <property type="evidence" value="ECO:0007669"/>
    <property type="project" value="InterPro"/>
</dbReference>
<comment type="subcellular location">
    <subcellularLocation>
        <location evidence="1">Cell membrane</location>
        <topology evidence="1">Lipid-anchor</topology>
        <topology evidence="1">GPI-anchor</topology>
    </subcellularLocation>
</comment>
<feature type="chain" id="PRO_5029450726" description="X8 domain-containing protein" evidence="12">
    <location>
        <begin position="24"/>
        <end position="496"/>
    </location>
</feature>
<dbReference type="Gene3D" id="1.20.58.1040">
    <property type="match status" value="1"/>
</dbReference>
<dbReference type="AlphaFoldDB" id="A0A7I8K4I9"/>
<evidence type="ECO:0000256" key="11">
    <source>
        <dbReference type="RuleBase" id="RU004335"/>
    </source>
</evidence>
<keyword evidence="15" id="KW-1185">Reference proteome</keyword>
<dbReference type="EMBL" id="LR746265">
    <property type="protein sequence ID" value="CAA7392120.1"/>
    <property type="molecule type" value="Genomic_DNA"/>
</dbReference>
<protein>
    <recommendedName>
        <fullName evidence="13">X8 domain-containing protein</fullName>
    </recommendedName>
</protein>
<dbReference type="SUPFAM" id="SSF51445">
    <property type="entry name" value="(Trans)glycosidases"/>
    <property type="match status" value="1"/>
</dbReference>
<dbReference type="InterPro" id="IPR000490">
    <property type="entry name" value="Glyco_hydro_17"/>
</dbReference>
<dbReference type="SMART" id="SM00768">
    <property type="entry name" value="X8"/>
    <property type="match status" value="1"/>
</dbReference>
<keyword evidence="9" id="KW-0325">Glycoprotein</keyword>
<evidence type="ECO:0000256" key="3">
    <source>
        <dbReference type="ARBA" id="ARBA00022475"/>
    </source>
</evidence>
<dbReference type="Pfam" id="PF00332">
    <property type="entry name" value="Glyco_hydro_17"/>
    <property type="match status" value="2"/>
</dbReference>
<dbReference type="PANTHER" id="PTHR32227">
    <property type="entry name" value="GLUCAN ENDO-1,3-BETA-GLUCOSIDASE BG1-RELATED-RELATED"/>
    <property type="match status" value="1"/>
</dbReference>
<keyword evidence="10" id="KW-0326">Glycosidase</keyword>
<dbReference type="GO" id="GO:0098552">
    <property type="term" value="C:side of membrane"/>
    <property type="evidence" value="ECO:0007669"/>
    <property type="project" value="UniProtKB-KW"/>
</dbReference>
<dbReference type="Proteomes" id="UP000663760">
    <property type="component" value="Chromosome 2"/>
</dbReference>
<dbReference type="OrthoDB" id="941679at2759"/>
<dbReference type="Pfam" id="PF07983">
    <property type="entry name" value="X8"/>
    <property type="match status" value="1"/>
</dbReference>
<feature type="domain" description="X8" evidence="13">
    <location>
        <begin position="392"/>
        <end position="475"/>
    </location>
</feature>
<dbReference type="GO" id="GO:0005886">
    <property type="term" value="C:plasma membrane"/>
    <property type="evidence" value="ECO:0007669"/>
    <property type="project" value="UniProtKB-SubCell"/>
</dbReference>
<evidence type="ECO:0000256" key="6">
    <source>
        <dbReference type="ARBA" id="ARBA00022801"/>
    </source>
</evidence>
<keyword evidence="6" id="KW-0378">Hydrolase</keyword>
<evidence type="ECO:0000259" key="13">
    <source>
        <dbReference type="SMART" id="SM00768"/>
    </source>
</evidence>
<proteinExistence type="inferred from homology"/>
<evidence type="ECO:0000256" key="8">
    <source>
        <dbReference type="ARBA" id="ARBA00023157"/>
    </source>
</evidence>
<gene>
    <name evidence="14" type="ORF">SI8410_02003299</name>
</gene>
<evidence type="ECO:0000256" key="5">
    <source>
        <dbReference type="ARBA" id="ARBA00022729"/>
    </source>
</evidence>
<evidence type="ECO:0000256" key="9">
    <source>
        <dbReference type="ARBA" id="ARBA00023180"/>
    </source>
</evidence>
<dbReference type="FunFam" id="1.20.58.1040:FF:000001">
    <property type="entry name" value="Glucan endo-1,3-beta-glucosidase 4"/>
    <property type="match status" value="1"/>
</dbReference>
<accession>A0A7I8K4I9</accession>
<evidence type="ECO:0000313" key="14">
    <source>
        <dbReference type="EMBL" id="CAA7392120.1"/>
    </source>
</evidence>
<evidence type="ECO:0000256" key="7">
    <source>
        <dbReference type="ARBA" id="ARBA00023136"/>
    </source>
</evidence>
<evidence type="ECO:0000256" key="2">
    <source>
        <dbReference type="ARBA" id="ARBA00008773"/>
    </source>
</evidence>
<name>A0A7I8K4I9_SPIIN</name>
<sequence length="496" mass="53471">MDLSFVTSTSGILLLCLTDNGLAASGGVIGVDYGRVADNLPSPGRVVDLLKTNGIGAVRIYDTNVEVLRALSGSGIKVAVALPNDKLAGATNPDVAGTWVWENIGKYYPNTQIHAIAVGNEVFHQRPDLSSSIVPAMWNVYNALNNLGLAGAIKVSSPVAFSAVAKSFPPSEGIFRGDLQPVVRQMLDFIRRTDSYFTINLYPYITYMDNPQIDLNYALGLPNDGVRDPRTGLMYYSLFDAQLDALYSAMAALGFGDTASPMAGERSSSSRWKAAVWETGHPVVPRRPSPRERMTKTKGAGAEEGIWNASLVTVRGPTAENAQAYNGNLIKRILDGKTGTPLHPGADLDVYIFSLFNENLKQGAETERNFGLFYPDGNKVYDVNFRPGGGDSWCVADPAAGSQRLQAALEYACGQGGADCAPIQRGAACYEPNTVEAHASYAMNSYYQKHGRGAGTCDFKGAGRVVYQRPGGSLVKSVLQFSLDPYYFYSGRLFFP</sequence>
<keyword evidence="4" id="KW-0336">GPI-anchor</keyword>
<evidence type="ECO:0000256" key="12">
    <source>
        <dbReference type="SAM" id="SignalP"/>
    </source>
</evidence>
<dbReference type="Gene3D" id="3.20.20.80">
    <property type="entry name" value="Glycosidases"/>
    <property type="match status" value="1"/>
</dbReference>
<evidence type="ECO:0000256" key="4">
    <source>
        <dbReference type="ARBA" id="ARBA00022622"/>
    </source>
</evidence>
<keyword evidence="8" id="KW-1015">Disulfide bond</keyword>
<comment type="similarity">
    <text evidence="2 11">Belongs to the glycosyl hydrolase 17 family.</text>
</comment>